<accession>A0ABU9K506</accession>
<proteinExistence type="predicted"/>
<reference evidence="1 2" key="1">
    <citation type="submission" date="2024-04" db="EMBL/GenBank/DDBJ databases">
        <title>Bacillus oryzaecorticis sp. nov., a moderately halophilic bacterium isolated from rice husks.</title>
        <authorList>
            <person name="Zhu H.-S."/>
        </authorList>
    </citation>
    <scope>NUCLEOTIDE SEQUENCE [LARGE SCALE GENOMIC DNA]</scope>
    <source>
        <strain evidence="1 2">ZC255</strain>
    </source>
</reference>
<organism evidence="1 2">
    <name type="scientific">Rossellomorea oryzaecorticis</name>
    <dbReference type="NCBI Taxonomy" id="1396505"/>
    <lineage>
        <taxon>Bacteria</taxon>
        <taxon>Bacillati</taxon>
        <taxon>Bacillota</taxon>
        <taxon>Bacilli</taxon>
        <taxon>Bacillales</taxon>
        <taxon>Bacillaceae</taxon>
        <taxon>Rossellomorea</taxon>
    </lineage>
</organism>
<evidence type="ECO:0000313" key="1">
    <source>
        <dbReference type="EMBL" id="MEL3971156.1"/>
    </source>
</evidence>
<keyword evidence="2" id="KW-1185">Reference proteome</keyword>
<dbReference type="RefSeq" id="WP_341980097.1">
    <property type="nucleotide sequence ID" value="NZ_JBBYAF010000003.1"/>
</dbReference>
<name>A0ABU9K506_9BACI</name>
<comment type="caution">
    <text evidence="1">The sequence shown here is derived from an EMBL/GenBank/DDBJ whole genome shotgun (WGS) entry which is preliminary data.</text>
</comment>
<dbReference type="EMBL" id="JBBYAF010000003">
    <property type="protein sequence ID" value="MEL3971156.1"/>
    <property type="molecule type" value="Genomic_DNA"/>
</dbReference>
<sequence length="94" mass="11426">MDNVIKRFLQSEIMYQDLYVEIMNFILNVHIRNGEFEGNEYIIKKMDQDNFIIFPEYTFRGESQRDIPYSTSIYRKNLIKEINDYAQKQGIKMK</sequence>
<gene>
    <name evidence="1" type="ORF">AAEO50_02600</name>
</gene>
<dbReference type="Proteomes" id="UP001389717">
    <property type="component" value="Unassembled WGS sequence"/>
</dbReference>
<evidence type="ECO:0000313" key="2">
    <source>
        <dbReference type="Proteomes" id="UP001389717"/>
    </source>
</evidence>
<protein>
    <submittedName>
        <fullName evidence="1">Uncharacterized protein</fullName>
    </submittedName>
</protein>